<evidence type="ECO:0000313" key="10">
    <source>
        <dbReference type="Proteomes" id="UP000762676"/>
    </source>
</evidence>
<dbReference type="Proteomes" id="UP000762676">
    <property type="component" value="Unassembled WGS sequence"/>
</dbReference>
<reference evidence="9 10" key="1">
    <citation type="journal article" date="2021" name="Elife">
        <title>Chloroplast acquisition without the gene transfer in kleptoplastic sea slugs, Plakobranchus ocellatus.</title>
        <authorList>
            <person name="Maeda T."/>
            <person name="Takahashi S."/>
            <person name="Yoshida T."/>
            <person name="Shimamura S."/>
            <person name="Takaki Y."/>
            <person name="Nagai Y."/>
            <person name="Toyoda A."/>
            <person name="Suzuki Y."/>
            <person name="Arimoto A."/>
            <person name="Ishii H."/>
            <person name="Satoh N."/>
            <person name="Nishiyama T."/>
            <person name="Hasebe M."/>
            <person name="Maruyama T."/>
            <person name="Minagawa J."/>
            <person name="Obokata J."/>
            <person name="Shigenobu S."/>
        </authorList>
    </citation>
    <scope>NUCLEOTIDE SEQUENCE [LARGE SCALE GENOMIC DNA]</scope>
</reference>
<keyword evidence="6 8" id="KW-0503">Monooxygenase</keyword>
<dbReference type="GO" id="GO:0016125">
    <property type="term" value="P:sterol metabolic process"/>
    <property type="evidence" value="ECO:0007669"/>
    <property type="project" value="TreeGrafter"/>
</dbReference>
<dbReference type="EMBL" id="BMAT01007689">
    <property type="protein sequence ID" value="GFR69113.1"/>
    <property type="molecule type" value="Genomic_DNA"/>
</dbReference>
<dbReference type="PANTHER" id="PTHR24286">
    <property type="entry name" value="CYTOCHROME P450 26"/>
    <property type="match status" value="1"/>
</dbReference>
<comment type="similarity">
    <text evidence="1 8">Belongs to the cytochrome P450 family.</text>
</comment>
<evidence type="ECO:0000256" key="6">
    <source>
        <dbReference type="ARBA" id="ARBA00023033"/>
    </source>
</evidence>
<evidence type="ECO:0000313" key="9">
    <source>
        <dbReference type="EMBL" id="GFR69113.1"/>
    </source>
</evidence>
<dbReference type="Gene3D" id="1.10.630.10">
    <property type="entry name" value="Cytochrome P450"/>
    <property type="match status" value="1"/>
</dbReference>
<dbReference type="GO" id="GO:0005506">
    <property type="term" value="F:iron ion binding"/>
    <property type="evidence" value="ECO:0007669"/>
    <property type="project" value="InterPro"/>
</dbReference>
<evidence type="ECO:0000256" key="7">
    <source>
        <dbReference type="PIRSR" id="PIRSR602403-1"/>
    </source>
</evidence>
<organism evidence="9 10">
    <name type="scientific">Elysia marginata</name>
    <dbReference type="NCBI Taxonomy" id="1093978"/>
    <lineage>
        <taxon>Eukaryota</taxon>
        <taxon>Metazoa</taxon>
        <taxon>Spiralia</taxon>
        <taxon>Lophotrochozoa</taxon>
        <taxon>Mollusca</taxon>
        <taxon>Gastropoda</taxon>
        <taxon>Heterobranchia</taxon>
        <taxon>Euthyneura</taxon>
        <taxon>Panpulmonata</taxon>
        <taxon>Sacoglossa</taxon>
        <taxon>Placobranchoidea</taxon>
        <taxon>Plakobranchidae</taxon>
        <taxon>Elysia</taxon>
    </lineage>
</organism>
<proteinExistence type="inferred from homology"/>
<evidence type="ECO:0000256" key="1">
    <source>
        <dbReference type="ARBA" id="ARBA00010617"/>
    </source>
</evidence>
<dbReference type="InterPro" id="IPR002403">
    <property type="entry name" value="Cyt_P450_E_grp-IV"/>
</dbReference>
<dbReference type="GO" id="GO:0016705">
    <property type="term" value="F:oxidoreductase activity, acting on paired donors, with incorporation or reduction of molecular oxygen"/>
    <property type="evidence" value="ECO:0007669"/>
    <property type="project" value="InterPro"/>
</dbReference>
<dbReference type="PRINTS" id="PR00385">
    <property type="entry name" value="P450"/>
</dbReference>
<evidence type="ECO:0000256" key="5">
    <source>
        <dbReference type="ARBA" id="ARBA00023004"/>
    </source>
</evidence>
<name>A0AAV4F6W2_9GAST</name>
<evidence type="ECO:0000256" key="2">
    <source>
        <dbReference type="ARBA" id="ARBA00022617"/>
    </source>
</evidence>
<dbReference type="GO" id="GO:0020037">
    <property type="term" value="F:heme binding"/>
    <property type="evidence" value="ECO:0007669"/>
    <property type="project" value="InterPro"/>
</dbReference>
<dbReference type="PRINTS" id="PR00465">
    <property type="entry name" value="EP450IV"/>
</dbReference>
<dbReference type="SUPFAM" id="SSF48264">
    <property type="entry name" value="Cytochrome P450"/>
    <property type="match status" value="1"/>
</dbReference>
<dbReference type="InterPro" id="IPR017972">
    <property type="entry name" value="Cyt_P450_CS"/>
</dbReference>
<protein>
    <submittedName>
        <fullName evidence="9">Cytochrome P450 26A1-like</fullName>
    </submittedName>
</protein>
<dbReference type="AlphaFoldDB" id="A0AAV4F6W2"/>
<evidence type="ECO:0000256" key="8">
    <source>
        <dbReference type="RuleBase" id="RU000461"/>
    </source>
</evidence>
<dbReference type="Pfam" id="PF00067">
    <property type="entry name" value="p450"/>
    <property type="match status" value="1"/>
</dbReference>
<dbReference type="InterPro" id="IPR001128">
    <property type="entry name" value="Cyt_P450"/>
</dbReference>
<dbReference type="PANTHER" id="PTHR24286:SF384">
    <property type="entry name" value="P450, PUTATIVE (EUROFUNG)-RELATED"/>
    <property type="match status" value="1"/>
</dbReference>
<dbReference type="InterPro" id="IPR036396">
    <property type="entry name" value="Cyt_P450_sf"/>
</dbReference>
<keyword evidence="10" id="KW-1185">Reference proteome</keyword>
<keyword evidence="4 8" id="KW-0560">Oxidoreductase</keyword>
<feature type="binding site" description="axial binding residue" evidence="7">
    <location>
        <position position="484"/>
    </location>
    <ligand>
        <name>heme</name>
        <dbReference type="ChEBI" id="CHEBI:30413"/>
    </ligand>
    <ligandPart>
        <name>Fe</name>
        <dbReference type="ChEBI" id="CHEBI:18248"/>
    </ligandPart>
</feature>
<comment type="cofactor">
    <cofactor evidence="7">
        <name>heme</name>
        <dbReference type="ChEBI" id="CHEBI:30413"/>
    </cofactor>
</comment>
<comment type="caution">
    <text evidence="9">The sequence shown here is derived from an EMBL/GenBank/DDBJ whole genome shotgun (WGS) entry which is preliminary data.</text>
</comment>
<keyword evidence="5 7" id="KW-0408">Iron</keyword>
<evidence type="ECO:0000256" key="4">
    <source>
        <dbReference type="ARBA" id="ARBA00023002"/>
    </source>
</evidence>
<gene>
    <name evidence="9" type="ORF">ElyMa_003749800</name>
</gene>
<sequence>MFAAEYPSSIVPASETKGEFHFQCVWSDSLTDVSPTTSVLSTLACGLLTLFLSTVLWRRYYESCRDSSSNLPLPRGSFGYPLVGETIHFIVEGMTQFVKNRRRKEGINKTHLLGSPMVTVDSDQRIQQLVSKEPHALVSSLPTSTRVIFGENGISVVTGKEHASMKKSMKQAFTPVRLSDYLPIVQKCIRRHIVSWIEENTGNKLLGFKVCEKLVCDLILETVVGCGRDQDPDGKVRDAFVVCNENLFCVPLAIPGTAFYKVKQARQVVVDFVKKHLATADSSSKDFVTILDVLLAHQRKPEGTSLANGKDEGQDDVLDRSDQLSDIQLIDNAVSLMIAGLDTVTSSFCSILSLLGKHPDKLAALRQELESQDLLNNDLDDDLTYELIQSLPYVQAINKEVLRFFPPVGGLLRVSKKTLEFEDFQIPANWRVQYSVRGVHEVTKAFDDKQEFLPERWLDPKLEERLRTEFPCGYAPFGIGSRACLGKDLALLEMSVFVIEVARLTDWSLLNPNAKQVFLPIEKPFDNLPMTVSKRK</sequence>
<keyword evidence="2 7" id="KW-0349">Heme</keyword>
<dbReference type="GO" id="GO:0004497">
    <property type="term" value="F:monooxygenase activity"/>
    <property type="evidence" value="ECO:0007669"/>
    <property type="project" value="UniProtKB-KW"/>
</dbReference>
<evidence type="ECO:0000256" key="3">
    <source>
        <dbReference type="ARBA" id="ARBA00022723"/>
    </source>
</evidence>
<dbReference type="PROSITE" id="PS00086">
    <property type="entry name" value="CYTOCHROME_P450"/>
    <property type="match status" value="1"/>
</dbReference>
<keyword evidence="3 7" id="KW-0479">Metal-binding</keyword>
<dbReference type="GO" id="GO:0034653">
    <property type="term" value="P:retinoic acid catabolic process"/>
    <property type="evidence" value="ECO:0007669"/>
    <property type="project" value="UniProtKB-ARBA"/>
</dbReference>
<accession>A0AAV4F6W2</accession>